<dbReference type="PANTHER" id="PTHR46623:SF6">
    <property type="entry name" value="ALPHA_BETA-HYDROLASES SUPERFAMILY PROTEIN"/>
    <property type="match status" value="1"/>
</dbReference>
<dbReference type="InterPro" id="IPR002925">
    <property type="entry name" value="Dienelactn_hydro"/>
</dbReference>
<dbReference type="EC" id="3.1.-.-" evidence="2"/>
<keyword evidence="2" id="KW-0378">Hydrolase</keyword>
<protein>
    <submittedName>
        <fullName evidence="2">Dienelactone hydrolase family protein</fullName>
        <ecNumber evidence="2">3.1.-.-</ecNumber>
    </submittedName>
</protein>
<dbReference type="Proteomes" id="UP001596456">
    <property type="component" value="Unassembled WGS sequence"/>
</dbReference>
<dbReference type="SUPFAM" id="SSF53474">
    <property type="entry name" value="alpha/beta-Hydrolases"/>
    <property type="match status" value="1"/>
</dbReference>
<reference evidence="3" key="1">
    <citation type="journal article" date="2019" name="Int. J. Syst. Evol. Microbiol.">
        <title>The Global Catalogue of Microorganisms (GCM) 10K type strain sequencing project: providing services to taxonomists for standard genome sequencing and annotation.</title>
        <authorList>
            <consortium name="The Broad Institute Genomics Platform"/>
            <consortium name="The Broad Institute Genome Sequencing Center for Infectious Disease"/>
            <person name="Wu L."/>
            <person name="Ma J."/>
        </authorList>
    </citation>
    <scope>NUCLEOTIDE SEQUENCE [LARGE SCALE GENOMIC DNA]</scope>
    <source>
        <strain evidence="3">CGMCC 1.16275</strain>
    </source>
</reference>
<dbReference type="InterPro" id="IPR051049">
    <property type="entry name" value="Dienelactone_hydrolase-like"/>
</dbReference>
<dbReference type="GO" id="GO:0016787">
    <property type="term" value="F:hydrolase activity"/>
    <property type="evidence" value="ECO:0007669"/>
    <property type="project" value="UniProtKB-KW"/>
</dbReference>
<organism evidence="2 3">
    <name type="scientific">Rhodocista pekingensis</name>
    <dbReference type="NCBI Taxonomy" id="201185"/>
    <lineage>
        <taxon>Bacteria</taxon>
        <taxon>Pseudomonadati</taxon>
        <taxon>Pseudomonadota</taxon>
        <taxon>Alphaproteobacteria</taxon>
        <taxon>Rhodospirillales</taxon>
        <taxon>Azospirillaceae</taxon>
        <taxon>Rhodocista</taxon>
    </lineage>
</organism>
<dbReference type="InterPro" id="IPR029058">
    <property type="entry name" value="AB_hydrolase_fold"/>
</dbReference>
<evidence type="ECO:0000313" key="3">
    <source>
        <dbReference type="Proteomes" id="UP001596456"/>
    </source>
</evidence>
<dbReference type="Gene3D" id="3.40.50.1820">
    <property type="entry name" value="alpha/beta hydrolase"/>
    <property type="match status" value="1"/>
</dbReference>
<name>A0ABW2KTS9_9PROT</name>
<dbReference type="EMBL" id="JBHTCM010000006">
    <property type="protein sequence ID" value="MFC7332552.1"/>
    <property type="molecule type" value="Genomic_DNA"/>
</dbReference>
<sequence>MSDVTIQATDGGSFTGYLAEPPSGQGPGIVVIQEIFGVNEQIRDYCDFLAGQGYFALCPDLFWRQEPGVQLTDRTEAEWQKAFKLYQGFNEVKGVDDLIAAMELLRDHPGVTGKVGAVGFCLGGKLAYLMATRSDSDATVAYYGVGIDRHLDECAAITRPLLMHIAGKDSFVPPEAQAQIKDTLGGNSLVAIYDYPDQQHAFARTEGQHWDPDAAQAAEERTLAFFREHLF</sequence>
<gene>
    <name evidence="2" type="ORF">ACFQPS_05205</name>
</gene>
<dbReference type="PANTHER" id="PTHR46623">
    <property type="entry name" value="CARBOXYMETHYLENEBUTENOLIDASE-RELATED"/>
    <property type="match status" value="1"/>
</dbReference>
<dbReference type="RefSeq" id="WP_377357028.1">
    <property type="nucleotide sequence ID" value="NZ_JBHTCM010000006.1"/>
</dbReference>
<keyword evidence="3" id="KW-1185">Reference proteome</keyword>
<dbReference type="Pfam" id="PF01738">
    <property type="entry name" value="DLH"/>
    <property type="match status" value="1"/>
</dbReference>
<proteinExistence type="predicted"/>
<feature type="domain" description="Dienelactone hydrolase" evidence="1">
    <location>
        <begin position="14"/>
        <end position="229"/>
    </location>
</feature>
<evidence type="ECO:0000259" key="1">
    <source>
        <dbReference type="Pfam" id="PF01738"/>
    </source>
</evidence>
<comment type="caution">
    <text evidence="2">The sequence shown here is derived from an EMBL/GenBank/DDBJ whole genome shotgun (WGS) entry which is preliminary data.</text>
</comment>
<evidence type="ECO:0000313" key="2">
    <source>
        <dbReference type="EMBL" id="MFC7332552.1"/>
    </source>
</evidence>
<accession>A0ABW2KTS9</accession>